<accession>Q23RH7</accession>
<feature type="coiled-coil region" evidence="1">
    <location>
        <begin position="626"/>
        <end position="653"/>
    </location>
</feature>
<dbReference type="InParanoid" id="Q23RH7"/>
<sequence length="678" mass="79989">MNRNSSYNNFHNNSTYQASLQTNEESREVLLLRCKTTIDDLKDELERTEKTKDQLHNKFEALQKEYNIQERLLEEERSLNQGILDELNRIKGQVGMSINEQKELKQMISQKDKKILEQDVYIKTLCQKITIQDNIIQEYNNELGSKEQECSTLRQGQTESENYWAQSYNLLKISFNQKMSHVKEVEEKNKDLNKKIKELEKQIEDIKSSKQFQDEKNNEEKFKDDLRKIQKDHNEEVKKIKQESLEAYQEMQEIIKQHELQFGQLEKENIDLKLQIQQLNIELTKQKQDTNKIQNDLNKKNQEVEASNTIIKEQEQLMANFDNLISQKEQSIKEKYYLDLQSVRQQLIELQEQSNMKVVKDSSKVKEKYQQQILEREKKIKEYIDKFKIMEIKLDKKDQEIKMLNERIKLIANKKQKYKKKSIDLNTKYDVLDTQIRDLKNKMDQSFQVQEQQQQNINERNNHLKSLNDITSQSKVNLTTNVSENNKIPQYGNGQYMNQVASTQRENLGNLLKTQERNPLATLINNQKGLVNQQVNLPKNFDIKQTVNTERSLSTQGGNQSLQNIKEKLKASAEKLQKVINVEASSERPSYQIQQNQSTSTLTKAIPLQNNQIAINQLDQTNNTRLIEMKRKMMELEQAVKSKELENIILKDEIVNKKQKSQGDLTRKTRAVSYNNFN</sequence>
<dbReference type="Proteomes" id="UP000009168">
    <property type="component" value="Unassembled WGS sequence"/>
</dbReference>
<protein>
    <submittedName>
        <fullName evidence="2">Uncharacterized protein</fullName>
    </submittedName>
</protein>
<keyword evidence="1" id="KW-0175">Coiled coil</keyword>
<keyword evidence="3" id="KW-1185">Reference proteome</keyword>
<feature type="coiled-coil region" evidence="1">
    <location>
        <begin position="136"/>
        <end position="421"/>
    </location>
</feature>
<dbReference type="EMBL" id="GG662644">
    <property type="protein sequence ID" value="EAR99071.2"/>
    <property type="molecule type" value="Genomic_DNA"/>
</dbReference>
<gene>
    <name evidence="2" type="ORF">TTHERM_00387130</name>
</gene>
<feature type="coiled-coil region" evidence="1">
    <location>
        <begin position="31"/>
        <end position="79"/>
    </location>
</feature>
<evidence type="ECO:0000313" key="2">
    <source>
        <dbReference type="EMBL" id="EAR99071.2"/>
    </source>
</evidence>
<proteinExistence type="predicted"/>
<dbReference type="HOGENOM" id="CLU_397685_0_0_1"/>
<dbReference type="GeneID" id="7825982"/>
<dbReference type="AlphaFoldDB" id="Q23RH7"/>
<name>Q23RH7_TETTS</name>
<evidence type="ECO:0000313" key="3">
    <source>
        <dbReference type="Proteomes" id="UP000009168"/>
    </source>
</evidence>
<dbReference type="KEGG" id="tet:TTHERM_00387130"/>
<dbReference type="STRING" id="312017.Q23RH7"/>
<reference evidence="3" key="1">
    <citation type="journal article" date="2006" name="PLoS Biol.">
        <title>Macronuclear genome sequence of the ciliate Tetrahymena thermophila, a model eukaryote.</title>
        <authorList>
            <person name="Eisen J.A."/>
            <person name="Coyne R.S."/>
            <person name="Wu M."/>
            <person name="Wu D."/>
            <person name="Thiagarajan M."/>
            <person name="Wortman J.R."/>
            <person name="Badger J.H."/>
            <person name="Ren Q."/>
            <person name="Amedeo P."/>
            <person name="Jones K.M."/>
            <person name="Tallon L.J."/>
            <person name="Delcher A.L."/>
            <person name="Salzberg S.L."/>
            <person name="Silva J.C."/>
            <person name="Haas B.J."/>
            <person name="Majoros W.H."/>
            <person name="Farzad M."/>
            <person name="Carlton J.M."/>
            <person name="Smith R.K. Jr."/>
            <person name="Garg J."/>
            <person name="Pearlman R.E."/>
            <person name="Karrer K.M."/>
            <person name="Sun L."/>
            <person name="Manning G."/>
            <person name="Elde N.C."/>
            <person name="Turkewitz A.P."/>
            <person name="Asai D.J."/>
            <person name="Wilkes D.E."/>
            <person name="Wang Y."/>
            <person name="Cai H."/>
            <person name="Collins K."/>
            <person name="Stewart B.A."/>
            <person name="Lee S.R."/>
            <person name="Wilamowska K."/>
            <person name="Weinberg Z."/>
            <person name="Ruzzo W.L."/>
            <person name="Wloga D."/>
            <person name="Gaertig J."/>
            <person name="Frankel J."/>
            <person name="Tsao C.-C."/>
            <person name="Gorovsky M.A."/>
            <person name="Keeling P.J."/>
            <person name="Waller R.F."/>
            <person name="Patron N.J."/>
            <person name="Cherry J.M."/>
            <person name="Stover N.A."/>
            <person name="Krieger C.J."/>
            <person name="del Toro C."/>
            <person name="Ryder H.F."/>
            <person name="Williamson S.C."/>
            <person name="Barbeau R.A."/>
            <person name="Hamilton E.P."/>
            <person name="Orias E."/>
        </authorList>
    </citation>
    <scope>NUCLEOTIDE SEQUENCE [LARGE SCALE GENOMIC DNA]</scope>
    <source>
        <strain evidence="3">SB210</strain>
    </source>
</reference>
<evidence type="ECO:0000256" key="1">
    <source>
        <dbReference type="SAM" id="Coils"/>
    </source>
</evidence>
<dbReference type="RefSeq" id="XP_001019316.2">
    <property type="nucleotide sequence ID" value="XM_001019316.2"/>
</dbReference>
<organism evidence="2 3">
    <name type="scientific">Tetrahymena thermophila (strain SB210)</name>
    <dbReference type="NCBI Taxonomy" id="312017"/>
    <lineage>
        <taxon>Eukaryota</taxon>
        <taxon>Sar</taxon>
        <taxon>Alveolata</taxon>
        <taxon>Ciliophora</taxon>
        <taxon>Intramacronucleata</taxon>
        <taxon>Oligohymenophorea</taxon>
        <taxon>Hymenostomatida</taxon>
        <taxon>Tetrahymenina</taxon>
        <taxon>Tetrahymenidae</taxon>
        <taxon>Tetrahymena</taxon>
    </lineage>
</organism>